<keyword evidence="1" id="KW-0472">Membrane</keyword>
<dbReference type="InterPro" id="IPR058775">
    <property type="entry name" value="DUF8054_M"/>
</dbReference>
<sequence length="274" mass="28859">MSLLDSIRRPSYTGDRRCWPCTVVNVALLVVVAAAVTVVSFPLAVGVAAVGVALVYLRGYVVPGTPEFAPRLVSRLGLSPLFEHVPDGGEVRQSDELSEETSGEDVLFALFETGVLEEDAEGALFLSDAFWSAWAAEMASLREGDDDELAAAVAEAAPFEAAAAAEYDGIAVTGETQSIWLSRAHAVADAAAVRAMAEFDVPEPVRAPATTPLRMFLERCPLCGGDTEETERKLGCCGSGTVGAFDTPESEVLACADCGEVLYVFEDEAEDGTA</sequence>
<dbReference type="Pfam" id="PF26237">
    <property type="entry name" value="DUF8054_C"/>
    <property type="match status" value="1"/>
</dbReference>
<dbReference type="InterPro" id="IPR058674">
    <property type="entry name" value="DUF8054_N"/>
</dbReference>
<dbReference type="EMBL" id="FOYT01000002">
    <property type="protein sequence ID" value="SFR56078.1"/>
    <property type="molecule type" value="Genomic_DNA"/>
</dbReference>
<evidence type="ECO:0000259" key="3">
    <source>
        <dbReference type="Pfam" id="PF26237"/>
    </source>
</evidence>
<dbReference type="AlphaFoldDB" id="A0A1I6HNV4"/>
<dbReference type="STRING" id="553469.SAMN04487947_2272"/>
<dbReference type="Proteomes" id="UP000198531">
    <property type="component" value="Unassembled WGS sequence"/>
</dbReference>
<keyword evidence="1" id="KW-1133">Transmembrane helix</keyword>
<gene>
    <name evidence="5" type="ORF">SAMN04487947_2272</name>
</gene>
<dbReference type="Pfam" id="PF26238">
    <property type="entry name" value="DUF8054_M"/>
    <property type="match status" value="1"/>
</dbReference>
<reference evidence="6" key="1">
    <citation type="submission" date="2016-10" db="EMBL/GenBank/DDBJ databases">
        <authorList>
            <person name="Varghese N."/>
            <person name="Submissions S."/>
        </authorList>
    </citation>
    <scope>NUCLEOTIDE SEQUENCE [LARGE SCALE GENOMIC DNA]</scope>
    <source>
        <strain evidence="6">CGMCC 1.7736</strain>
    </source>
</reference>
<evidence type="ECO:0000259" key="4">
    <source>
        <dbReference type="Pfam" id="PF26238"/>
    </source>
</evidence>
<keyword evidence="6" id="KW-1185">Reference proteome</keyword>
<evidence type="ECO:0000256" key="1">
    <source>
        <dbReference type="SAM" id="Phobius"/>
    </source>
</evidence>
<name>A0A1I6HNV4_9EURY</name>
<dbReference type="RefSeq" id="WP_089807673.1">
    <property type="nucleotide sequence ID" value="NZ_FOYT01000002.1"/>
</dbReference>
<organism evidence="5 6">
    <name type="scientific">Halogeometricum rufum</name>
    <dbReference type="NCBI Taxonomy" id="553469"/>
    <lineage>
        <taxon>Archaea</taxon>
        <taxon>Methanobacteriati</taxon>
        <taxon>Methanobacteriota</taxon>
        <taxon>Stenosarchaea group</taxon>
        <taxon>Halobacteria</taxon>
        <taxon>Halobacteriales</taxon>
        <taxon>Haloferacaceae</taxon>
        <taxon>Halogeometricum</taxon>
    </lineage>
</organism>
<feature type="domain" description="DUF8054" evidence="2">
    <location>
        <begin position="5"/>
        <end position="78"/>
    </location>
</feature>
<keyword evidence="1" id="KW-0812">Transmembrane</keyword>
<accession>A0A1I6HNV4</accession>
<dbReference type="InterPro" id="IPR058675">
    <property type="entry name" value="DUF8054_C"/>
</dbReference>
<feature type="domain" description="DUF8054" evidence="3">
    <location>
        <begin position="218"/>
        <end position="264"/>
    </location>
</feature>
<dbReference type="Pfam" id="PF26236">
    <property type="entry name" value="DUF8054_N"/>
    <property type="match status" value="1"/>
</dbReference>
<feature type="transmembrane region" description="Helical" evidence="1">
    <location>
        <begin position="26"/>
        <end position="57"/>
    </location>
</feature>
<evidence type="ECO:0000259" key="2">
    <source>
        <dbReference type="Pfam" id="PF26236"/>
    </source>
</evidence>
<dbReference type="OrthoDB" id="205972at2157"/>
<proteinExistence type="predicted"/>
<feature type="domain" description="DUF8054" evidence="4">
    <location>
        <begin position="106"/>
        <end position="215"/>
    </location>
</feature>
<evidence type="ECO:0000313" key="5">
    <source>
        <dbReference type="EMBL" id="SFR56078.1"/>
    </source>
</evidence>
<evidence type="ECO:0000313" key="6">
    <source>
        <dbReference type="Proteomes" id="UP000198531"/>
    </source>
</evidence>
<protein>
    <submittedName>
        <fullName evidence="5">Uncharacterized protein</fullName>
    </submittedName>
</protein>